<proteinExistence type="predicted"/>
<keyword evidence="1" id="KW-1133">Transmembrane helix</keyword>
<keyword evidence="1" id="KW-0472">Membrane</keyword>
<sequence>MVRLHLRRWSAGIAVAGGFLAAGAVPALAVPALAAGELRITSRDMVVAPGHDAAGEVRISAVGRPRPLDVTVTVDIDLSGLDAVGTLTPTGTGWVCLRDADLLRCAGGLDRRGEAPALRFRVAARADVALDTRAALTVRGTSAVGTVVESTTVTVVEGVDLQTPPEAALTAGPGDPVALPGTVRNGGPVPMRGAVLTLDVDRPLTYAGDHRNCRHREGGPLVCRFDTDLEPGVTYRLSTPLPLRLDERARDGVVLADRLQWWTTDDWARLEPDLDGSVPPHPAGTGSPLRLLAQHTPTGADATSWDNWTEVSLTVTAGDGQPPPGTGGGDALLPVTGPGTTLTAGVGGLLLAVGALGTVVARRRRGTPVP</sequence>
<keyword evidence="3" id="KW-1185">Reference proteome</keyword>
<evidence type="ECO:0000256" key="1">
    <source>
        <dbReference type="SAM" id="Phobius"/>
    </source>
</evidence>
<evidence type="ECO:0000313" key="3">
    <source>
        <dbReference type="Proteomes" id="UP000198215"/>
    </source>
</evidence>
<protein>
    <recommendedName>
        <fullName evidence="4">LPXTG-motif cell wall anchor domain-containing protein</fullName>
    </recommendedName>
</protein>
<dbReference type="AlphaFoldDB" id="A0A1C5IV65"/>
<keyword evidence="1" id="KW-0812">Transmembrane</keyword>
<accession>A0A1C5IV65</accession>
<evidence type="ECO:0000313" key="2">
    <source>
        <dbReference type="EMBL" id="SCG61626.1"/>
    </source>
</evidence>
<evidence type="ECO:0008006" key="4">
    <source>
        <dbReference type="Google" id="ProtNLM"/>
    </source>
</evidence>
<reference evidence="3" key="1">
    <citation type="submission" date="2016-06" db="EMBL/GenBank/DDBJ databases">
        <authorList>
            <person name="Varghese N."/>
            <person name="Submissions Spin"/>
        </authorList>
    </citation>
    <scope>NUCLEOTIDE SEQUENCE [LARGE SCALE GENOMIC DNA]</scope>
    <source>
        <strain evidence="3">DSM 45161</strain>
    </source>
</reference>
<feature type="transmembrane region" description="Helical" evidence="1">
    <location>
        <begin position="342"/>
        <end position="361"/>
    </location>
</feature>
<dbReference type="EMBL" id="LT607753">
    <property type="protein sequence ID" value="SCG61626.1"/>
    <property type="molecule type" value="Genomic_DNA"/>
</dbReference>
<organism evidence="2 3">
    <name type="scientific">Micromonospora coxensis</name>
    <dbReference type="NCBI Taxonomy" id="356852"/>
    <lineage>
        <taxon>Bacteria</taxon>
        <taxon>Bacillati</taxon>
        <taxon>Actinomycetota</taxon>
        <taxon>Actinomycetes</taxon>
        <taxon>Micromonosporales</taxon>
        <taxon>Micromonosporaceae</taxon>
        <taxon>Micromonospora</taxon>
    </lineage>
</organism>
<dbReference type="RefSeq" id="WP_088976840.1">
    <property type="nucleotide sequence ID" value="NZ_LT607753.1"/>
</dbReference>
<dbReference type="OrthoDB" id="3967140at2"/>
<gene>
    <name evidence="2" type="ORF">GA0070614_3381</name>
</gene>
<dbReference type="Proteomes" id="UP000198215">
    <property type="component" value="Chromosome I"/>
</dbReference>
<name>A0A1C5IV65_9ACTN</name>